<proteinExistence type="predicted"/>
<dbReference type="PANTHER" id="PTHR46791:SF13">
    <property type="entry name" value="CLR5 DOMAIN-CONTAINING PROTEIN"/>
    <property type="match status" value="1"/>
</dbReference>
<evidence type="ECO:0000313" key="2">
    <source>
        <dbReference type="EMBL" id="EDO31486.1"/>
    </source>
</evidence>
<evidence type="ECO:0000313" key="3">
    <source>
        <dbReference type="Proteomes" id="UP000001593"/>
    </source>
</evidence>
<dbReference type="PANTHER" id="PTHR46791">
    <property type="entry name" value="EXPRESSED PROTEIN"/>
    <property type="match status" value="1"/>
</dbReference>
<gene>
    <name evidence="2" type="ORF">NEMVEDRAFT_v1g219197</name>
</gene>
<dbReference type="PhylomeDB" id="A7SXU2"/>
<dbReference type="AlphaFoldDB" id="A7SXU2"/>
<accession>A7SXU2</accession>
<dbReference type="eggNOG" id="ENOG502QUY7">
    <property type="taxonomic scope" value="Eukaryota"/>
</dbReference>
<reference evidence="2 3" key="1">
    <citation type="journal article" date="2007" name="Science">
        <title>Sea anemone genome reveals ancestral eumetazoan gene repertoire and genomic organization.</title>
        <authorList>
            <person name="Putnam N.H."/>
            <person name="Srivastava M."/>
            <person name="Hellsten U."/>
            <person name="Dirks B."/>
            <person name="Chapman J."/>
            <person name="Salamov A."/>
            <person name="Terry A."/>
            <person name="Shapiro H."/>
            <person name="Lindquist E."/>
            <person name="Kapitonov V.V."/>
            <person name="Jurka J."/>
            <person name="Genikhovich G."/>
            <person name="Grigoriev I.V."/>
            <person name="Lucas S.M."/>
            <person name="Steele R.E."/>
            <person name="Finnerty J.R."/>
            <person name="Technau U."/>
            <person name="Martindale M.Q."/>
            <person name="Rokhsar D.S."/>
        </authorList>
    </citation>
    <scope>NUCLEOTIDE SEQUENCE [LARGE SCALE GENOMIC DNA]</scope>
    <source>
        <strain evidence="3">CH2 X CH6</strain>
    </source>
</reference>
<dbReference type="InterPro" id="IPR058913">
    <property type="entry name" value="Integrase_dom_put"/>
</dbReference>
<evidence type="ECO:0000259" key="1">
    <source>
        <dbReference type="Pfam" id="PF24764"/>
    </source>
</evidence>
<dbReference type="Proteomes" id="UP000001593">
    <property type="component" value="Unassembled WGS sequence"/>
</dbReference>
<keyword evidence="3" id="KW-1185">Reference proteome</keyword>
<dbReference type="EMBL" id="DS469896">
    <property type="protein sequence ID" value="EDO31486.1"/>
    <property type="molecule type" value="Genomic_DNA"/>
</dbReference>
<feature type="domain" description="Integrase core" evidence="1">
    <location>
        <begin position="143"/>
        <end position="216"/>
    </location>
</feature>
<protein>
    <recommendedName>
        <fullName evidence="1">Integrase core domain-containing protein</fullName>
    </recommendedName>
</protein>
<dbReference type="OMA" id="PATIGIN"/>
<name>A7SXU2_NEMVE</name>
<organism evidence="2 3">
    <name type="scientific">Nematostella vectensis</name>
    <name type="common">Starlet sea anemone</name>
    <dbReference type="NCBI Taxonomy" id="45351"/>
    <lineage>
        <taxon>Eukaryota</taxon>
        <taxon>Metazoa</taxon>
        <taxon>Cnidaria</taxon>
        <taxon>Anthozoa</taxon>
        <taxon>Hexacorallia</taxon>
        <taxon>Actiniaria</taxon>
        <taxon>Edwardsiidae</taxon>
        <taxon>Nematostella</taxon>
    </lineage>
</organism>
<dbReference type="HOGENOM" id="CLU_967410_0_0_1"/>
<dbReference type="Pfam" id="PF24764">
    <property type="entry name" value="rva_4"/>
    <property type="match status" value="1"/>
</dbReference>
<dbReference type="InParanoid" id="A7SXU2"/>
<sequence length="245" mass="28904">MAEPSYLPSHDLPRDEVIEAYFRLGFQYSEIIGFLGRLHGISISLRQLKRILKAKHLSKNGKHSQAHDVVDAVETELQGSGSYIGYRSMHRRLVIDYGLRVDQETVRRVIKALDPEGYDKLKPFGFCIHGAIDGYSRRILWLKRIEAWWSFLRKTEKNWWMNFFKDLRDQGQYCDNDTVQVECLKFCFMQLIQDELDRVSMHWNLHGIRPCINQETPPGRTDVLYYLPELNDFNGAVVRKFVWMM</sequence>